<dbReference type="OrthoDB" id="9806213at2"/>
<comment type="caution">
    <text evidence="2">The sequence shown here is derived from an EMBL/GenBank/DDBJ whole genome shotgun (WGS) entry which is preliminary data.</text>
</comment>
<sequence length="598" mass="67352">MAELEKQHMAVLKKLLAERFVPDLPPLIGNGQAAEQEVKQLSRAFSAFALHKLLDISPKEAAASVVDDVDDRGIDAIYYFKGDKTLYLLQSKLKARDQVNQDDMQSFCTGIRLLLNQDFDGFNANVTNRLEEIENALHDCDSIRLVIPFTGDGVSESAKKVLSQLLNDDDLQEERLERNVVYYSAAEITRDILNEQAFKPVNTTISFQKYDKIGEPRVTYYGMVYLSDLVALHELNDKALYERNIRYFLGSNRSSVNQAVQKTLKEAPQDFFYLNNGVTAVCDEVKQKGRNTKSKARRFEVRGFSIINGAQTVASAAEFSKQNPDQSIKDAKVMLTLIKAPADGAFGKRITKARNHQNPVQLSNFAALDENQERLRQEVALLGFSYHYRPEAATSSINAFSLEDAIRALSSWQRDARFYAWLKSDIKRLSNADSAEYAGLFPSTLSGIRLLNAVLCYRTISTLVTEYEQNAPAHSQEKLIYRNAVHVIAAVMLKRLGKRIAEAAVIDTEALKAVLSQPLDQLRQEALDLSQRRLTNVGPLAYFRNQGNVVEFASELMETHFSLGVDPAIATLKNVQNTEKQYPRQRLFEYLSNKAPQL</sequence>
<evidence type="ECO:0000313" key="3">
    <source>
        <dbReference type="Proteomes" id="UP000308917"/>
    </source>
</evidence>
<keyword evidence="3" id="KW-1185">Reference proteome</keyword>
<dbReference type="Pfam" id="PF10592">
    <property type="entry name" value="AIPR"/>
    <property type="match status" value="1"/>
</dbReference>
<dbReference type="InterPro" id="IPR018891">
    <property type="entry name" value="AIPR_C"/>
</dbReference>
<name>A0A4S8ES52_9BURK</name>
<dbReference type="Proteomes" id="UP000308917">
    <property type="component" value="Unassembled WGS sequence"/>
</dbReference>
<evidence type="ECO:0000313" key="2">
    <source>
        <dbReference type="EMBL" id="THT97709.1"/>
    </source>
</evidence>
<evidence type="ECO:0000259" key="1">
    <source>
        <dbReference type="Pfam" id="PF10592"/>
    </source>
</evidence>
<dbReference type="AlphaFoldDB" id="A0A4S8ES52"/>
<gene>
    <name evidence="2" type="ORF">E9531_15540</name>
</gene>
<reference evidence="2 3" key="1">
    <citation type="journal article" date="2015" name="Antonie Van Leeuwenhoek">
        <title>Lampropedia puyangensis sp. nov., isolated from symptomatic bark of Populus ? euramericana canker and emended description of Lampropedia hyalina (Ehrenberg 1832) Lee et al. 2004.</title>
        <authorList>
            <person name="Li Y."/>
            <person name="Wang T."/>
            <person name="Piao C.G."/>
            <person name="Wang L.F."/>
            <person name="Tian G.Z."/>
            <person name="Zhu T.H."/>
            <person name="Guo M.W."/>
        </authorList>
    </citation>
    <scope>NUCLEOTIDE SEQUENCE [LARGE SCALE GENOMIC DNA]</scope>
    <source>
        <strain evidence="2 3">2-bin</strain>
    </source>
</reference>
<feature type="domain" description="Abortive phage infection protein C-terminal" evidence="1">
    <location>
        <begin position="241"/>
        <end position="520"/>
    </location>
</feature>
<dbReference type="EMBL" id="STFG01000026">
    <property type="protein sequence ID" value="THT97709.1"/>
    <property type="molecule type" value="Genomic_DNA"/>
</dbReference>
<organism evidence="2 3">
    <name type="scientific">Lampropedia puyangensis</name>
    <dbReference type="NCBI Taxonomy" id="1330072"/>
    <lineage>
        <taxon>Bacteria</taxon>
        <taxon>Pseudomonadati</taxon>
        <taxon>Pseudomonadota</taxon>
        <taxon>Betaproteobacteria</taxon>
        <taxon>Burkholderiales</taxon>
        <taxon>Comamonadaceae</taxon>
        <taxon>Lampropedia</taxon>
    </lineage>
</organism>
<protein>
    <submittedName>
        <fullName evidence="2">Abortive phage resistance protein</fullName>
    </submittedName>
</protein>
<accession>A0A4S8ES52</accession>
<proteinExistence type="predicted"/>
<dbReference type="RefSeq" id="WP_136574691.1">
    <property type="nucleotide sequence ID" value="NZ_STFG01000026.1"/>
</dbReference>